<reference evidence="2 3" key="1">
    <citation type="submission" date="2019-09" db="EMBL/GenBank/DDBJ databases">
        <title>Whole genome sequence of Photorhabdus heterorhabditis strain ETL (Enterobacteriales: Enterobacteriaceae) a bacterial symbiont of Heterorhabditis zealandica strain ETL (Rhabditida: Heterorhabditidae).</title>
        <authorList>
            <person name="Lulamba T.E."/>
            <person name="Serepa-Dlamini M.H."/>
        </authorList>
    </citation>
    <scope>NUCLEOTIDE SEQUENCE [LARGE SCALE GENOMIC DNA]</scope>
    <source>
        <strain evidence="2 3">ETL</strain>
    </source>
</reference>
<comment type="caution">
    <text evidence="2">The sequence shown here is derived from an EMBL/GenBank/DDBJ whole genome shotgun (WGS) entry which is preliminary data.</text>
</comment>
<dbReference type="InterPro" id="IPR000873">
    <property type="entry name" value="AMP-dep_synth/lig_dom"/>
</dbReference>
<dbReference type="PANTHER" id="PTHR45527">
    <property type="entry name" value="NONRIBOSOMAL PEPTIDE SYNTHETASE"/>
    <property type="match status" value="1"/>
</dbReference>
<dbReference type="Gene3D" id="3.30.300.30">
    <property type="match status" value="1"/>
</dbReference>
<dbReference type="EMBL" id="VTUW01000001">
    <property type="protein sequence ID" value="KAA1195700.1"/>
    <property type="molecule type" value="Genomic_DNA"/>
</dbReference>
<accession>A0A5B0X8I7</accession>
<dbReference type="InterPro" id="IPR042099">
    <property type="entry name" value="ANL_N_sf"/>
</dbReference>
<dbReference type="PANTHER" id="PTHR45527:SF1">
    <property type="entry name" value="FATTY ACID SYNTHASE"/>
    <property type="match status" value="1"/>
</dbReference>
<name>A0A5B0X8I7_9GAMM</name>
<evidence type="ECO:0000259" key="1">
    <source>
        <dbReference type="Pfam" id="PF00501"/>
    </source>
</evidence>
<organism evidence="2 3">
    <name type="scientific">Photorhabdus heterorhabditis</name>
    <dbReference type="NCBI Taxonomy" id="880156"/>
    <lineage>
        <taxon>Bacteria</taxon>
        <taxon>Pseudomonadati</taxon>
        <taxon>Pseudomonadota</taxon>
        <taxon>Gammaproteobacteria</taxon>
        <taxon>Enterobacterales</taxon>
        <taxon>Morganellaceae</taxon>
        <taxon>Photorhabdus</taxon>
    </lineage>
</organism>
<sequence length="498" mass="56422">MKRHIGSWQVNTGLKILNNALMRTFEEEPDAKALVHAERVYSYHQLILAADTLAKQFKKVGIVEGDRIALNAPRSSELFLAIVACLLSGISFISVPRSIEKEQKMKFAVQTNCKALFSLSNEFIELGAQSAGVGNVLILPDALSSRAPHRLSGKEIYCVRTSGTTGEPKVVPIYVRQLQAFLENILSEFAIPQGRRWLWIHDLSFDLSIWEIVGSLVHRGCLVILEEEDKREPSLIWRVLKREKINQIMVTPSEFRYIFSKNHMSDLFRLSLNEVLFCGEKLSVETLKPFFSVFQSQKVKLVNTYGPSEATIFCSAHTVTENDLQAGSIPIGKPFSNMRFSLESREIDGSGDLLLEGEQVFEGYDGRPFERNGYLTGDICRCDSQGEYHYIGRKGGFHKINGFRVDLLEVEEFLQSIPGVAEAVVWIDDTPENPSLLCACINVMSDVTLTTRDLRMACTQLATWLRPARYLIIPQNEWPMNMRGKTDRAELKRRLHEK</sequence>
<dbReference type="SUPFAM" id="SSF56801">
    <property type="entry name" value="Acetyl-CoA synthetase-like"/>
    <property type="match status" value="1"/>
</dbReference>
<protein>
    <submittedName>
        <fullName evidence="2">Amino acid adenylation domain-containing protein</fullName>
    </submittedName>
</protein>
<dbReference type="Gene3D" id="3.40.50.12780">
    <property type="entry name" value="N-terminal domain of ligase-like"/>
    <property type="match status" value="1"/>
</dbReference>
<dbReference type="AlphaFoldDB" id="A0A5B0X8I7"/>
<evidence type="ECO:0000313" key="2">
    <source>
        <dbReference type="EMBL" id="KAA1195700.1"/>
    </source>
</evidence>
<proteinExistence type="predicted"/>
<dbReference type="InterPro" id="IPR045851">
    <property type="entry name" value="AMP-bd_C_sf"/>
</dbReference>
<dbReference type="GO" id="GO:0044550">
    <property type="term" value="P:secondary metabolite biosynthetic process"/>
    <property type="evidence" value="ECO:0007669"/>
    <property type="project" value="TreeGrafter"/>
</dbReference>
<dbReference type="GO" id="GO:0031177">
    <property type="term" value="F:phosphopantetheine binding"/>
    <property type="evidence" value="ECO:0007669"/>
    <property type="project" value="TreeGrafter"/>
</dbReference>
<evidence type="ECO:0000313" key="3">
    <source>
        <dbReference type="Proteomes" id="UP000322184"/>
    </source>
</evidence>
<feature type="domain" description="AMP-dependent synthetase/ligase" evidence="1">
    <location>
        <begin position="24"/>
        <end position="364"/>
    </location>
</feature>
<dbReference type="Pfam" id="PF00501">
    <property type="entry name" value="AMP-binding"/>
    <property type="match status" value="1"/>
</dbReference>
<dbReference type="Proteomes" id="UP000322184">
    <property type="component" value="Unassembled WGS sequence"/>
</dbReference>
<dbReference type="RefSeq" id="WP_149615892.1">
    <property type="nucleotide sequence ID" value="NZ_CAWPFF010000001.1"/>
</dbReference>
<dbReference type="GO" id="GO:0005737">
    <property type="term" value="C:cytoplasm"/>
    <property type="evidence" value="ECO:0007669"/>
    <property type="project" value="TreeGrafter"/>
</dbReference>
<gene>
    <name evidence="2" type="ORF">F0L16_00820</name>
</gene>
<dbReference type="GO" id="GO:0043041">
    <property type="term" value="P:amino acid activation for nonribosomal peptide biosynthetic process"/>
    <property type="evidence" value="ECO:0007669"/>
    <property type="project" value="TreeGrafter"/>
</dbReference>